<reference evidence="1" key="1">
    <citation type="submission" date="2020-12" db="EMBL/GenBank/DDBJ databases">
        <title>Metabolic potential, ecology and presence of endohyphal bacteria is reflected in genomic diversity of Mucoromycotina.</title>
        <authorList>
            <person name="Muszewska A."/>
            <person name="Okrasinska A."/>
            <person name="Steczkiewicz K."/>
            <person name="Drgas O."/>
            <person name="Orlowska M."/>
            <person name="Perlinska-Lenart U."/>
            <person name="Aleksandrzak-Piekarczyk T."/>
            <person name="Szatraj K."/>
            <person name="Zielenkiewicz U."/>
            <person name="Pilsyk S."/>
            <person name="Malc E."/>
            <person name="Mieczkowski P."/>
            <person name="Kruszewska J.S."/>
            <person name="Biernat P."/>
            <person name="Pawlowska J."/>
        </authorList>
    </citation>
    <scope>NUCLEOTIDE SEQUENCE</scope>
    <source>
        <strain evidence="1">CBS 226.32</strain>
    </source>
</reference>
<accession>A0A8H7RSZ8</accession>
<dbReference type="OrthoDB" id="2249054at2759"/>
<dbReference type="Proteomes" id="UP000650833">
    <property type="component" value="Unassembled WGS sequence"/>
</dbReference>
<organism evidence="1 2">
    <name type="scientific">Mucor plumbeus</name>
    <dbReference type="NCBI Taxonomy" id="97098"/>
    <lineage>
        <taxon>Eukaryota</taxon>
        <taxon>Fungi</taxon>
        <taxon>Fungi incertae sedis</taxon>
        <taxon>Mucoromycota</taxon>
        <taxon>Mucoromycotina</taxon>
        <taxon>Mucoromycetes</taxon>
        <taxon>Mucorales</taxon>
        <taxon>Mucorineae</taxon>
        <taxon>Mucoraceae</taxon>
        <taxon>Mucor</taxon>
    </lineage>
</organism>
<gene>
    <name evidence="1" type="ORF">INT46_006651</name>
</gene>
<dbReference type="EMBL" id="JAEPRC010000011">
    <property type="protein sequence ID" value="KAG2215248.1"/>
    <property type="molecule type" value="Genomic_DNA"/>
</dbReference>
<protein>
    <submittedName>
        <fullName evidence="1">Uncharacterized protein</fullName>
    </submittedName>
</protein>
<proteinExistence type="predicted"/>
<keyword evidence="2" id="KW-1185">Reference proteome</keyword>
<evidence type="ECO:0000313" key="2">
    <source>
        <dbReference type="Proteomes" id="UP000650833"/>
    </source>
</evidence>
<comment type="caution">
    <text evidence="1">The sequence shown here is derived from an EMBL/GenBank/DDBJ whole genome shotgun (WGS) entry which is preliminary data.</text>
</comment>
<name>A0A8H7RSZ8_9FUNG</name>
<evidence type="ECO:0000313" key="1">
    <source>
        <dbReference type="EMBL" id="KAG2215248.1"/>
    </source>
</evidence>
<dbReference type="AlphaFoldDB" id="A0A8H7RSZ8"/>
<sequence>MFDKLLKYFSPLATIYNSLVVVKSAFQQFEINQLCYDPIQTEQVEETFNYDPYAVIDQESFITSDTEEDFMLVDKLIETVDDGYCLAHFITKTEYGSNSIPAFYSNVSSVPLINCAYNFAAVLIENMAYTFICGAVLSCNFVWSEKKFLADVVQEKSEKLFNSPIVCSGSTSTQPKMRGFGVDFGTAPGINFDLPLSTENHHSQDTTPRNHTSGWKNKKIDLAANICFTQKLFGITPSKKIARFNQEKYKNEHRFSSSVLSLNASLHQEIT</sequence>